<reference evidence="2 3" key="1">
    <citation type="journal article" date="2010" name="J. Bacteriol.">
        <title>The complete genome sequence of Croceibacter atlanticus HTCC2559T.</title>
        <authorList>
            <person name="Oh H.M."/>
            <person name="Kang I."/>
            <person name="Ferriera S."/>
            <person name="Giovannoni S.J."/>
            <person name="Cho J.C."/>
        </authorList>
    </citation>
    <scope>NUCLEOTIDE SEQUENCE [LARGE SCALE GENOMIC DNA]</scope>
    <source>
        <strain evidence="3">ATCC BAA-628 / HTCC2559 / KCTC 12090</strain>
    </source>
</reference>
<evidence type="ECO:0000313" key="2">
    <source>
        <dbReference type="EMBL" id="EAP86471.1"/>
    </source>
</evidence>
<sequence length="232" mass="25724">MSLTMHQLLIDFSNKAVAIIAVLCCVGLTSLQAQIDRNTGGILIKAEENKEAENSSLRSKTSPSLSKTNNGFTVLPKSESSISKDDSKKMVDMTPQKSKFIDQRYDIQPKWSEENFPVEEVFTGDRNLGTIKTTSKYVEVFFRDYGNVDGDIIQVYLNKELVEGNITLSGGYKVMLIDIKPGISILDFKAVSMGLFAPNTAELKVIDSNGHVVMDRYWSLATGNKATIQLVR</sequence>
<feature type="compositionally biased region" description="Low complexity" evidence="1">
    <location>
        <begin position="55"/>
        <end position="68"/>
    </location>
</feature>
<name>A3U9I5_CROAH</name>
<dbReference type="AlphaFoldDB" id="A3U9I5"/>
<evidence type="ECO:0008006" key="4">
    <source>
        <dbReference type="Google" id="ProtNLM"/>
    </source>
</evidence>
<dbReference type="KEGG" id="cat:CA2559_10563"/>
<organism evidence="2 3">
    <name type="scientific">Croceibacter atlanticus (strain ATCC BAA-628 / JCM 21780 / CIP 108009 / IAM 15332 / KCTC 12090 / HTCC2559)</name>
    <dbReference type="NCBI Taxonomy" id="216432"/>
    <lineage>
        <taxon>Bacteria</taxon>
        <taxon>Pseudomonadati</taxon>
        <taxon>Bacteroidota</taxon>
        <taxon>Flavobacteriia</taxon>
        <taxon>Flavobacteriales</taxon>
        <taxon>Flavobacteriaceae</taxon>
        <taxon>Croceibacter</taxon>
    </lineage>
</organism>
<accession>A3U9I5</accession>
<dbReference type="eggNOG" id="ENOG5032TAN">
    <property type="taxonomic scope" value="Bacteria"/>
</dbReference>
<dbReference type="STRING" id="216432.CA2559_10563"/>
<protein>
    <recommendedName>
        <fullName evidence="4">Secreted protein</fullName>
    </recommendedName>
</protein>
<dbReference type="EMBL" id="CP002046">
    <property type="protein sequence ID" value="EAP86471.1"/>
    <property type="molecule type" value="Genomic_DNA"/>
</dbReference>
<gene>
    <name evidence="2" type="ordered locus">CA2559_10563</name>
</gene>
<dbReference type="Proteomes" id="UP000002297">
    <property type="component" value="Chromosome"/>
</dbReference>
<keyword evidence="3" id="KW-1185">Reference proteome</keyword>
<feature type="region of interest" description="Disordered" evidence="1">
    <location>
        <begin position="52"/>
        <end position="88"/>
    </location>
</feature>
<evidence type="ECO:0000313" key="3">
    <source>
        <dbReference type="Proteomes" id="UP000002297"/>
    </source>
</evidence>
<proteinExistence type="predicted"/>
<evidence type="ECO:0000256" key="1">
    <source>
        <dbReference type="SAM" id="MobiDB-lite"/>
    </source>
</evidence>
<dbReference type="HOGENOM" id="CLU_102891_0_0_10"/>